<dbReference type="InterPro" id="IPR017441">
    <property type="entry name" value="Protein_kinase_ATP_BS"/>
</dbReference>
<evidence type="ECO:0000313" key="7">
    <source>
        <dbReference type="EMBL" id="KAK6634040.1"/>
    </source>
</evidence>
<dbReference type="InterPro" id="IPR034672">
    <property type="entry name" value="SIK"/>
</dbReference>
<dbReference type="InterPro" id="IPR000719">
    <property type="entry name" value="Prot_kinase_dom"/>
</dbReference>
<feature type="compositionally biased region" description="Low complexity" evidence="5">
    <location>
        <begin position="1151"/>
        <end position="1164"/>
    </location>
</feature>
<feature type="region of interest" description="Disordered" evidence="5">
    <location>
        <begin position="1452"/>
        <end position="1473"/>
    </location>
</feature>
<comment type="caution">
    <text evidence="7">The sequence shown here is derived from an EMBL/GenBank/DDBJ whole genome shotgun (WGS) entry which is preliminary data.</text>
</comment>
<evidence type="ECO:0000256" key="2">
    <source>
        <dbReference type="ARBA" id="ARBA00022741"/>
    </source>
</evidence>
<gene>
    <name evidence="7" type="ORF">RUM44_004647</name>
</gene>
<feature type="domain" description="Protein kinase" evidence="6">
    <location>
        <begin position="15"/>
        <end position="266"/>
    </location>
</feature>
<organism evidence="7 8">
    <name type="scientific">Polyplax serrata</name>
    <name type="common">Common mouse louse</name>
    <dbReference type="NCBI Taxonomy" id="468196"/>
    <lineage>
        <taxon>Eukaryota</taxon>
        <taxon>Metazoa</taxon>
        <taxon>Ecdysozoa</taxon>
        <taxon>Arthropoda</taxon>
        <taxon>Hexapoda</taxon>
        <taxon>Insecta</taxon>
        <taxon>Pterygota</taxon>
        <taxon>Neoptera</taxon>
        <taxon>Paraneoptera</taxon>
        <taxon>Psocodea</taxon>
        <taxon>Troctomorpha</taxon>
        <taxon>Phthiraptera</taxon>
        <taxon>Anoplura</taxon>
        <taxon>Polyplacidae</taxon>
        <taxon>Polyplax</taxon>
    </lineage>
</organism>
<dbReference type="PANTHER" id="PTHR24346">
    <property type="entry name" value="MAP/MICROTUBULE AFFINITY-REGULATING KINASE"/>
    <property type="match status" value="1"/>
</dbReference>
<feature type="binding site" evidence="4">
    <location>
        <position position="44"/>
    </location>
    <ligand>
        <name>ATP</name>
        <dbReference type="ChEBI" id="CHEBI:30616"/>
    </ligand>
</feature>
<feature type="compositionally biased region" description="Polar residues" evidence="5">
    <location>
        <begin position="827"/>
        <end position="847"/>
    </location>
</feature>
<feature type="region of interest" description="Disordered" evidence="5">
    <location>
        <begin position="1268"/>
        <end position="1291"/>
    </location>
</feature>
<dbReference type="PROSITE" id="PS50011">
    <property type="entry name" value="PROTEIN_KINASE_DOM"/>
    <property type="match status" value="1"/>
</dbReference>
<evidence type="ECO:0000256" key="4">
    <source>
        <dbReference type="PROSITE-ProRule" id="PRU10141"/>
    </source>
</evidence>
<dbReference type="Pfam" id="PF23312">
    <property type="entry name" value="UBA_SIK3"/>
    <property type="match status" value="1"/>
</dbReference>
<dbReference type="Pfam" id="PF00069">
    <property type="entry name" value="Pkinase"/>
    <property type="match status" value="1"/>
</dbReference>
<feature type="compositionally biased region" description="Basic and acidic residues" evidence="5">
    <location>
        <begin position="755"/>
        <end position="765"/>
    </location>
</feature>
<keyword evidence="1" id="KW-0479">Metal-binding</keyword>
<dbReference type="SMART" id="SM00220">
    <property type="entry name" value="S_TKc"/>
    <property type="match status" value="1"/>
</dbReference>
<feature type="compositionally biased region" description="Polar residues" evidence="5">
    <location>
        <begin position="386"/>
        <end position="409"/>
    </location>
</feature>
<dbReference type="SUPFAM" id="SSF56112">
    <property type="entry name" value="Protein kinase-like (PK-like)"/>
    <property type="match status" value="1"/>
</dbReference>
<dbReference type="PROSITE" id="PS00108">
    <property type="entry name" value="PROTEIN_KINASE_ST"/>
    <property type="match status" value="1"/>
</dbReference>
<feature type="region of interest" description="Disordered" evidence="5">
    <location>
        <begin position="787"/>
        <end position="855"/>
    </location>
</feature>
<feature type="region of interest" description="Disordered" evidence="5">
    <location>
        <begin position="380"/>
        <end position="409"/>
    </location>
</feature>
<keyword evidence="8" id="KW-1185">Reference proteome</keyword>
<dbReference type="Proteomes" id="UP001359485">
    <property type="component" value="Unassembled WGS sequence"/>
</dbReference>
<dbReference type="EMBL" id="JAWJWF010000004">
    <property type="protein sequence ID" value="KAK6634040.1"/>
    <property type="molecule type" value="Genomic_DNA"/>
</dbReference>
<keyword evidence="3 4" id="KW-0067">ATP-binding</keyword>
<dbReference type="PANTHER" id="PTHR24346:SF74">
    <property type="entry name" value="PROTEIN KINASE DOMAIN-CONTAINING PROTEIN"/>
    <property type="match status" value="1"/>
</dbReference>
<protein>
    <recommendedName>
        <fullName evidence="6">Protein kinase domain-containing protein</fullName>
    </recommendedName>
</protein>
<evidence type="ECO:0000313" key="8">
    <source>
        <dbReference type="Proteomes" id="UP001359485"/>
    </source>
</evidence>
<reference evidence="7 8" key="1">
    <citation type="submission" date="2023-09" db="EMBL/GenBank/DDBJ databases">
        <title>Genomes of two closely related lineages of the louse Polyplax serrata with different host specificities.</title>
        <authorList>
            <person name="Martinu J."/>
            <person name="Tarabai H."/>
            <person name="Stefka J."/>
            <person name="Hypsa V."/>
        </authorList>
    </citation>
    <scope>NUCLEOTIDE SEQUENCE [LARGE SCALE GENOMIC DNA]</scope>
    <source>
        <strain evidence="7">98ZLc_SE</strain>
    </source>
</reference>
<evidence type="ECO:0000256" key="1">
    <source>
        <dbReference type="ARBA" id="ARBA00022723"/>
    </source>
</evidence>
<dbReference type="InterPro" id="IPR008271">
    <property type="entry name" value="Ser/Thr_kinase_AS"/>
</dbReference>
<dbReference type="CDD" id="cd14071">
    <property type="entry name" value="STKc_SIK"/>
    <property type="match status" value="1"/>
</dbReference>
<dbReference type="InterPro" id="IPR057380">
    <property type="entry name" value="UBA_SIK1/2/3"/>
</dbReference>
<sequence length="1473" mass="165277">MAERRQKAPIRVGFYDIEKTIGKGNFAVVKLARHRITKTEVAIKIIDKSQLDSVNLLKVYREVDIMKQLDHPHIIKLFQVMETKNMIYIVSEYASQGEIFDYIAKYGRMNEITARRKFWQILSAIEYCHSRRIVHRDLKAENLLMGQNMEIKIADFGFSNYYNPSELLSTWCGSPPYAAPEVFQGQKYVGPEIDIWSLGVVLYVLVCGALPFDGSTLQSLRDRVLSGRFRIPYFMSSDCESLIRKMLVVDPSKRYSIESIKRHRWMQAEVPKLPDTPPPGAVQEPNDQILRLMQSLGIDSMKTKESLQCGSYDHHAAIYYLLLERLRQHRQEPNLFQTGINTKEGISRRRPSSIAEQAMRKIGTVNVDSGRRIMETLGRSRDGTMTDASARQPTATRTPDFSSSLTNSGRLVEPTVNTSDILIPEVRKSDPLVLCDGNRSSTVQMVALNCRGLDGSPRHLEQCKSEYRPPDPNRDFGKTMDQMIGMMDQMATSSIGVFADDMTKSIISNQVGNENFLRTFEDNLYLGNCQMEPKLQNLASSNAEAIACFSSNGSSSPIPQDFYNALQMNLQITCEDRMKPDVTGTNVSQANAELEVPMHTGDDSRLQEYAGFAGASNVSQDVAAIKQMNQQFRQELHHLKAETQQFLFQQSNSLSYQQKNLNWQTLLHQSNKLLKENFQILQQQCQLNKRFEEGKQLQISHSAQNFNEKTKGDVQEDIGNFMDIVRSQNEITQKPYESEHILNMSKDLEAISETESDKSDQKNDEASGSIIDGSRFTLTRATGNHYGLSSGSKVKADGKTSGSISHQQYSSSTDEGIETDIEDSPASGRSSGTGNHQRLTSFPSSCSGSGGVHQKSLSQYLSSDSSCSSSQVSSLQSNFSTFESSLDYQIDSELASSLPSCTSPNATKSFVDNPVVSTSTIHPGLYVTSMKPLVRHNPLTGNGNRNLTRSPIDFREGRRASDGLVAQQVIGCHQNLSTTFVAFNSQKLNETGKSKGVTELHLVQQEHEVLKNMYQTPSQEEQCTRQMQHSQYHQIRPLVPYVEGQTTRSIPQLPKRISLPETFLYNQFQANTSSQGNEFININEPTLTPPISGQQTTAPPKTPPLQQQLMQHRLLQQKRHILQKQNACQQGSSSECSSTSIKGPHLTALIPQKPGSQPPSSGLSTYMTSRQRQMLRQASYKLAQQTPVLPPLPQGELPADLNSDLRTIAEDSTNGHTIEGDINCDGTVQGDFFESEVPNISRKLPVPTKQLQGDRMLPAIGERQLPTPVSERCERQLPMPPEKQPLGEGRQLPVVPCDRARAVQERLLPHQPGSGRMLPTIAQIQKTQEHAKQVQVFECDDEAAFPGQNPANFEQTRKNERVKWQNQILTTSSDDQASDYLKQYPVPAEESDDALQNQGECQGEGMVEKTWTNMKKNKNLEPREKNWKPDACLPSQRDQSVWYEHHTQYLEENTEAAISDREDNSELEPMEAS</sequence>
<keyword evidence="2 4" id="KW-0547">Nucleotide-binding</keyword>
<dbReference type="InterPro" id="IPR011009">
    <property type="entry name" value="Kinase-like_dom_sf"/>
</dbReference>
<evidence type="ECO:0000259" key="6">
    <source>
        <dbReference type="PROSITE" id="PS50011"/>
    </source>
</evidence>
<accession>A0ABR1B3H6</accession>
<dbReference type="CDD" id="cd14338">
    <property type="entry name" value="UBA_SIK"/>
    <property type="match status" value="1"/>
</dbReference>
<dbReference type="PROSITE" id="PS00107">
    <property type="entry name" value="PROTEIN_KINASE_ATP"/>
    <property type="match status" value="1"/>
</dbReference>
<evidence type="ECO:0000256" key="5">
    <source>
        <dbReference type="SAM" id="MobiDB-lite"/>
    </source>
</evidence>
<feature type="compositionally biased region" description="Low complexity" evidence="5">
    <location>
        <begin position="801"/>
        <end position="812"/>
    </location>
</feature>
<feature type="region of interest" description="Disordered" evidence="5">
    <location>
        <begin position="1128"/>
        <end position="1165"/>
    </location>
</feature>
<feature type="region of interest" description="Disordered" evidence="5">
    <location>
        <begin position="751"/>
        <end position="771"/>
    </location>
</feature>
<evidence type="ECO:0000256" key="3">
    <source>
        <dbReference type="ARBA" id="ARBA00022840"/>
    </source>
</evidence>
<name>A0ABR1B3H6_POLSC</name>
<proteinExistence type="predicted"/>
<dbReference type="Gene3D" id="1.10.510.10">
    <property type="entry name" value="Transferase(Phosphotransferase) domain 1"/>
    <property type="match status" value="1"/>
</dbReference>